<keyword evidence="2" id="KW-1185">Reference proteome</keyword>
<dbReference type="InterPro" id="IPR038573">
    <property type="entry name" value="BrnT_sf"/>
</dbReference>
<sequence>MEVTFDPAKDERNIRERGLSFRRAAEVDFNDALFYVDDRADYGETRYIAVCYLERRLHILCFSETTSGIRVISFRKANRREARRYGRPQTLDR</sequence>
<dbReference type="RefSeq" id="WP_093426881.1">
    <property type="nucleotide sequence ID" value="NZ_FOMJ01000001.1"/>
</dbReference>
<dbReference type="OrthoDB" id="9802417at2"/>
<evidence type="ECO:0000313" key="2">
    <source>
        <dbReference type="Proteomes" id="UP000198611"/>
    </source>
</evidence>
<dbReference type="EMBL" id="FOMJ01000001">
    <property type="protein sequence ID" value="SFC94768.1"/>
    <property type="molecule type" value="Genomic_DNA"/>
</dbReference>
<evidence type="ECO:0000313" key="1">
    <source>
        <dbReference type="EMBL" id="SFC94768.1"/>
    </source>
</evidence>
<dbReference type="InterPro" id="IPR007460">
    <property type="entry name" value="BrnT_toxin"/>
</dbReference>
<dbReference type="Pfam" id="PF04365">
    <property type="entry name" value="BrnT_toxin"/>
    <property type="match status" value="1"/>
</dbReference>
<accession>A0A1I1NH06</accession>
<reference evidence="1 2" key="1">
    <citation type="submission" date="2016-10" db="EMBL/GenBank/DDBJ databases">
        <authorList>
            <person name="de Groot N.N."/>
        </authorList>
    </citation>
    <scope>NUCLEOTIDE SEQUENCE [LARGE SCALE GENOMIC DNA]</scope>
    <source>
        <strain evidence="1 2">HL3</strain>
    </source>
</reference>
<proteinExistence type="predicted"/>
<dbReference type="STRING" id="1123397.SAMN05660831_00191"/>
<name>A0A1I1NH06_9GAMM</name>
<gene>
    <name evidence="1" type="ORF">SAMN05660831_00191</name>
</gene>
<dbReference type="Proteomes" id="UP000198611">
    <property type="component" value="Unassembled WGS sequence"/>
</dbReference>
<organism evidence="1 2">
    <name type="scientific">Thiohalospira halophila DSM 15071</name>
    <dbReference type="NCBI Taxonomy" id="1123397"/>
    <lineage>
        <taxon>Bacteria</taxon>
        <taxon>Pseudomonadati</taxon>
        <taxon>Pseudomonadota</taxon>
        <taxon>Gammaproteobacteria</taxon>
        <taxon>Thiohalospirales</taxon>
        <taxon>Thiohalospiraceae</taxon>
        <taxon>Thiohalospira</taxon>
    </lineage>
</organism>
<dbReference type="AlphaFoldDB" id="A0A1I1NH06"/>
<protein>
    <submittedName>
        <fullName evidence="1">Uncharacterized protein</fullName>
    </submittedName>
</protein>
<dbReference type="Gene3D" id="3.10.450.530">
    <property type="entry name" value="Ribonuclease toxin, BrnT, of type II toxin-antitoxin system"/>
    <property type="match status" value="1"/>
</dbReference>